<dbReference type="Gene3D" id="1.20.58.830">
    <property type="match status" value="5"/>
</dbReference>
<evidence type="ECO:0000313" key="10">
    <source>
        <dbReference type="Proteomes" id="UP000030697"/>
    </source>
</evidence>
<feature type="domain" description="Duffy-binding-like" evidence="8">
    <location>
        <begin position="2658"/>
        <end position="2795"/>
    </location>
</feature>
<dbReference type="Pfam" id="PF22672">
    <property type="entry name" value="DBL_C"/>
    <property type="match status" value="4"/>
</dbReference>
<feature type="domain" description="Duffy-antigen binding" evidence="5">
    <location>
        <begin position="2474"/>
        <end position="2654"/>
    </location>
</feature>
<reference evidence="9 10" key="1">
    <citation type="submission" date="2013-02" db="EMBL/GenBank/DDBJ databases">
        <title>The Genome Sequence of Plasmodium falciparum UGT5.1.</title>
        <authorList>
            <consortium name="The Broad Institute Genome Sequencing Platform"/>
            <consortium name="The Broad Institute Genome Sequencing Center for Infectious Disease"/>
            <person name="Neafsey D."/>
            <person name="Cheeseman I."/>
            <person name="Volkman S."/>
            <person name="Adams J."/>
            <person name="Walker B."/>
            <person name="Young S.K."/>
            <person name="Zeng Q."/>
            <person name="Gargeya S."/>
            <person name="Fitzgerald M."/>
            <person name="Haas B."/>
            <person name="Abouelleil A."/>
            <person name="Alvarado L."/>
            <person name="Arachchi H.M."/>
            <person name="Berlin A.M."/>
            <person name="Chapman S.B."/>
            <person name="Dewar J."/>
            <person name="Goldberg J."/>
            <person name="Griggs A."/>
            <person name="Gujja S."/>
            <person name="Hansen M."/>
            <person name="Howarth C."/>
            <person name="Imamovic A."/>
            <person name="Larimer J."/>
            <person name="McCowan C."/>
            <person name="Murphy C."/>
            <person name="Neiman D."/>
            <person name="Pearson M."/>
            <person name="Priest M."/>
            <person name="Roberts A."/>
            <person name="Saif S."/>
            <person name="Shea T."/>
            <person name="Sisk P."/>
            <person name="Sykes S."/>
            <person name="Wortman J."/>
            <person name="Nusbaum C."/>
            <person name="Birren B."/>
        </authorList>
    </citation>
    <scope>NUCLEOTIDE SEQUENCE [LARGE SCALE GENOMIC DNA]</scope>
    <source>
        <strain evidence="9 10">UGT5.1</strain>
    </source>
</reference>
<evidence type="ECO:0000256" key="3">
    <source>
        <dbReference type="SAM" id="Phobius"/>
    </source>
</evidence>
<dbReference type="FunFam" id="1.20.1310.20:FF:000001">
    <property type="entry name" value="Erythrocyte membrane protein 1, PfEMP1"/>
    <property type="match status" value="1"/>
</dbReference>
<gene>
    <name evidence="9" type="ORF">C923_04151</name>
</gene>
<feature type="coiled-coil region" evidence="1">
    <location>
        <begin position="2550"/>
        <end position="2577"/>
    </location>
</feature>
<feature type="non-terminal residue" evidence="9">
    <location>
        <position position="2908"/>
    </location>
</feature>
<dbReference type="Pfam" id="PF21807">
    <property type="entry name" value="PfEMP1_CIDRalpha1_dom"/>
    <property type="match status" value="1"/>
</dbReference>
<feature type="domain" description="Duffy-antigen binding" evidence="5">
    <location>
        <begin position="2043"/>
        <end position="2230"/>
    </location>
</feature>
<feature type="region of interest" description="Disordered" evidence="2">
    <location>
        <begin position="785"/>
        <end position="806"/>
    </location>
</feature>
<dbReference type="FunFam" id="1.20.1310.20:FF:000023">
    <property type="entry name" value="Erythrocyte membrane protein 1, PfEMP1"/>
    <property type="match status" value="1"/>
</dbReference>
<feature type="domain" description="Duffy-binding-like" evidence="8">
    <location>
        <begin position="1553"/>
        <end position="1701"/>
    </location>
</feature>
<dbReference type="GO" id="GO:0046789">
    <property type="term" value="F:host cell surface receptor binding"/>
    <property type="evidence" value="ECO:0007669"/>
    <property type="project" value="InterPro"/>
</dbReference>
<protein>
    <recommendedName>
        <fullName evidence="11">Erythrocyte membrane protein 1</fullName>
    </recommendedName>
</protein>
<feature type="domain" description="Duffy-antigen binding" evidence="5">
    <location>
        <begin position="863"/>
        <end position="1026"/>
    </location>
</feature>
<feature type="domain" description="PfEMP1 CIDRalpha1" evidence="7">
    <location>
        <begin position="531"/>
        <end position="587"/>
    </location>
</feature>
<evidence type="ECO:0000259" key="4">
    <source>
        <dbReference type="Pfam" id="PF03011"/>
    </source>
</evidence>
<name>W7J968_PLAFA</name>
<dbReference type="InterPro" id="IPR008602">
    <property type="entry name" value="Duffy-antigen-binding"/>
</dbReference>
<feature type="region of interest" description="Disordered" evidence="2">
    <location>
        <begin position="1300"/>
        <end position="1319"/>
    </location>
</feature>
<feature type="compositionally biased region" description="Polar residues" evidence="2">
    <location>
        <begin position="1954"/>
        <end position="1966"/>
    </location>
</feature>
<evidence type="ECO:0000259" key="8">
    <source>
        <dbReference type="Pfam" id="PF22672"/>
    </source>
</evidence>
<feature type="region of interest" description="Disordered" evidence="2">
    <location>
        <begin position="820"/>
        <end position="839"/>
    </location>
</feature>
<dbReference type="InterPro" id="IPR054595">
    <property type="entry name" value="DBL_C"/>
</dbReference>
<dbReference type="InterPro" id="IPR029210">
    <property type="entry name" value="PfEMP1_NTS"/>
</dbReference>
<dbReference type="InterPro" id="IPR042202">
    <property type="entry name" value="Duffy-ag-bd_sf"/>
</dbReference>
<organism evidence="9 10">
    <name type="scientific">Plasmodium falciparum UGT5.1</name>
    <dbReference type="NCBI Taxonomy" id="1237627"/>
    <lineage>
        <taxon>Eukaryota</taxon>
        <taxon>Sar</taxon>
        <taxon>Alveolata</taxon>
        <taxon>Apicomplexa</taxon>
        <taxon>Aconoidasida</taxon>
        <taxon>Haemosporida</taxon>
        <taxon>Plasmodiidae</taxon>
        <taxon>Plasmodium</taxon>
        <taxon>Plasmodium (Laverania)</taxon>
    </lineage>
</organism>
<dbReference type="GO" id="GO:0016020">
    <property type="term" value="C:membrane"/>
    <property type="evidence" value="ECO:0007669"/>
    <property type="project" value="InterPro"/>
</dbReference>
<feature type="domain" description="Duffy-binding-like" evidence="4">
    <location>
        <begin position="599"/>
        <end position="742"/>
    </location>
</feature>
<evidence type="ECO:0000256" key="2">
    <source>
        <dbReference type="SAM" id="MobiDB-lite"/>
    </source>
</evidence>
<dbReference type="Pfam" id="PF03011">
    <property type="entry name" value="PFEMP"/>
    <property type="match status" value="2"/>
</dbReference>
<dbReference type="EMBL" id="KE124658">
    <property type="protein sequence ID" value="EWC75195.1"/>
    <property type="molecule type" value="Genomic_DNA"/>
</dbReference>
<feature type="compositionally biased region" description="Acidic residues" evidence="2">
    <location>
        <begin position="1968"/>
        <end position="1979"/>
    </location>
</feature>
<dbReference type="Gene3D" id="1.20.58.1930">
    <property type="match status" value="2"/>
</dbReference>
<feature type="coiled-coil region" evidence="1">
    <location>
        <begin position="1750"/>
        <end position="1777"/>
    </location>
</feature>
<feature type="domain" description="Duffy-binding-like" evidence="8">
    <location>
        <begin position="1030"/>
        <end position="1154"/>
    </location>
</feature>
<keyword evidence="3" id="KW-0472">Membrane</keyword>
<dbReference type="FunFam" id="1.20.58.830:FF:000021">
    <property type="entry name" value="Erythrocyte membrane protein 1, PfEMP1"/>
    <property type="match status" value="1"/>
</dbReference>
<evidence type="ECO:0000313" key="9">
    <source>
        <dbReference type="EMBL" id="EWC75195.1"/>
    </source>
</evidence>
<feature type="coiled-coil region" evidence="1">
    <location>
        <begin position="1064"/>
        <end position="1091"/>
    </location>
</feature>
<feature type="region of interest" description="Disordered" evidence="2">
    <location>
        <begin position="1947"/>
        <end position="1979"/>
    </location>
</feature>
<evidence type="ECO:0000256" key="1">
    <source>
        <dbReference type="SAM" id="Coils"/>
    </source>
</evidence>
<dbReference type="OrthoDB" id="379146at2759"/>
<dbReference type="Gene3D" id="1.20.1310.20">
    <property type="entry name" value="Duffy-antigen binding domain"/>
    <property type="match status" value="5"/>
</dbReference>
<sequence>MAPQNGGGSSGEDDAEKYKNATNVKYLFDLIGETVQKKVHGDAQQYFNELHGDLTKAKFEEAPNGQQTPAGPCGLNYEYHTNVTTGFSKEYPCRKDVNRFSDKEGAQCDNIKIKGNKGKEDNSGGACAPYRRLHLCDYNLENINRYDKINNDTLLADVCLAALHEGQSISLYHPGYHTDSSGSTMCTVLARSFADIGDIIRGKDLYLGDNGKDKLEENLQKIFAKIHEKLDSKAQTRYKGDTKNYYQLREDWWTANRATIWEAMTCEANGTYFRATCDSGDNEKHSTLASNKCRCDKDKGANADQVPTYFDYVPQYLRWFEEWAEDFCRKKKKYVDMVKTNCGGKDGKERYCDRDGFDCTKTIRAIFKYARGENCDNCIVWCGFYENWIENQKQEFLKQKKKYETEIPVNGRKRRSSPSTEDYEGYEKYFHEEFQRYNKDSKNFLGLLSKETECKELENDNENKVDFTNTDDDKESNEYKGTFYHSKYCQHCPICGVKKESDGQFVNIGEDEDECKEGKEEYNIPSGVSETKINVLYSGKGRGDITEKLKDFCETKVTKYKQDEEWECYYKDHNDNKCKMENNVAHDQEHSKIMSFNDFFHFWVGRVLTDAQGWRTQLTKCLSEDKLKKCEKGCKRNCECFKKWIEKKEQEWIKVKQQFNKQTDIPEGWGHYKLLENILEDYYFKNIQKAYGDLKSIQEMKKMIKENQNNPNRSKDDVDALDVLFDHELEEAEDCLDIHEDDDECVEESEKIPNNPCSGTRHRAMVKNVAADMHLEARQQLRNRAGGRKTLRADASQGKYRKKVTPSDLKGDKICNINTSYSNDSRGNNGEPCKGKDGRQVRFKIGTPWTNIVEKKTTSYKDVFLPPRREHMCTSNLENLDVGDVTNNGNVNDTFLGNVLLAANYEAKKIKEKYRDPNGQNKNKGICRAVRYSFADLGDIIKGTDMWDNDNGEKKTQENLVKIFDSIKKELVNKYKGDTKLAELRSDWWTANRRQVWKAMKCEIKKDSKIPCSGIPIEDYIPQRLRWMTEWAEWFCNEQSRLYEELLKKCGGCMGKGQGDGEGCTQKTQECDECKKACDKYKEEINKWRKQWDAISYKYLMLYWPAKTTAGHGGTRRYVGDVEPKDKPVVQFLEELEKVIKRTAPKRSKRDIKILNPSSTPTTPYETAEGYIHQEIGNAGCNVQTQFCKNKNGSDVSRTDTDNDYAFRDKPYDHDKACACNERDKIQPPKEKKKEACEIVEKILTKDNTALKDACDLKYNKGKNYGWKCVSSGDTTSDKGAICVPPRRRRLYVGKLGQWATKAESPPEGASPSNPRDGLRDAFIESAAVETFFLWDRYKKEWEHRNKKDTLGSVPSLNSYSLFRDISTQEDKPEDKLKKGEIPEEFKRQMFYTLGDYRDILVGNTDIVVEALSSSEKEKMNKIQQKIKDIVEKLNGDTPGQQPSDKRTALWGDFAQYIWNGMVCALTYTENTSGSNTEGGDGKTTTITQDTDLKEQLLENGKSTPKPQYQYKTVELKEEVNGAKPTKPPASGEKTTLLTDFISRPPYFRYLEEWGETFCRQRTRMLDKIIFECRNSERGGHHYCSGDGYDCTRDDIERNDNFVQLDCKDCHIQCRKYRKWIDIKFEEFHNQKNKYEEEHGKVVTSSTNGGADNKKFCEELQNRSTVQQFLEALKHCKPSEDNNDQDNKINFDKPEKTFNPSTYCKACPVYGVQKNRGTYSAINESKYMSKNSISGENKNDKKPTEIKVLLLGLKGEVRNNDEELKELKELKEVCNNAGFVEDYSLQKWNCQKKNGVDQCNLTNHVDATYFDKDIVFNEFFQRWIKDFLEGYYISKKKIEQCTKNGKNKCECIGKWVDQKTTEWNQIKNHFNRRPHDNGNDIKSKVKFFFQQEPFESDLKKAIGSSQKLEEYENSKECNGTENSGNGKPEKKDIVECLLENLGKKAKNCPGKPIDNQTEEQCTTPPSNLDDDDTPEDNESPEFCLEIPKPELPKKKEPCEIVEKILEGKDKKSNIEDCKHKYDPSEESYPKWDCHNYIDTKYNGACMPPRRQKLCLYYLKELNFQTQTKEEELRKGFVKSAALETFFAWNKYKKDKKKEQKTGVYPGDLDNELKSGTIPDEFKRIMFYTYGDYRDICLDSDISKKEGDVKKAKDKIDEIFPTTNTENKTKRQEWWDTNGPKIWEGMLCALEKISGKDNIKSNTKYSYSTVTFTQPSGVTLPTFAQTPQFLRWFIEWSEDFCKKRKEQLKKLEEGCRKYNCGDEQENKKGDCKRACEAYKSWLKDWKDQYEQQTAKFDKDKKEKKFDDTPAEFDVDVSSVHEYLQEQLEKFCKNSDCACMKNPSTQDEETELLGENYFPEAMDYPPKEIGKRCKCAIPPEPMSCVEQIAKHLREKAEKNVKNYENSLKGKPGNFNNNCNQIDEAIKGDNGSRTINKNKLNTTFPSNGESCENVGTDRLKIGQEWKCDKINNTEENICFPPRRQHICLKKLENMKNSVIDNNEKLLKAVMEAAQYEAIDILKKMKPEKEIKFCEICDAMKYSFADIGDIIRGKSKINTKNDKIEEELQKIFKKIQDDNKLSLSKMELPELREKWWDANRKDVWNAMTCVAPNDAHLKKRIKNPGDNSQTIDPITATQEKCGYDKEPPDYDYIPERYRFLQEWSEYYCKARNKMQDEMKNECPECLKKGTKCEKEEDKKKCKECNDKCKEYKNIVDKWKAQFEEQNEIYKKLYTQDRSYGPSTARRNPSIKFTQKLEDSCKNPDSAEKYLDISTHCTDYKFSEMNNNENYYAFSKYPTEYEKACKCNETPLPTQSGNNLISFIKKSIDFPHVPGLTKVTKIAPQIPRTIKNIMPDAHTIHAIVAKSFPYFVPLFQEDDKTPPTHNILNDVLPSAIPVGIALALTSIAFLYLK</sequence>
<evidence type="ECO:0000259" key="6">
    <source>
        <dbReference type="Pfam" id="PF15447"/>
    </source>
</evidence>
<dbReference type="Pfam" id="PF15447">
    <property type="entry name" value="NTS"/>
    <property type="match status" value="1"/>
</dbReference>
<feature type="domain" description="Duffy-antigen binding" evidence="5">
    <location>
        <begin position="125"/>
        <end position="318"/>
    </location>
</feature>
<feature type="domain" description="Duffy-antigen binding" evidence="5">
    <location>
        <begin position="1282"/>
        <end position="1477"/>
    </location>
</feature>
<feature type="transmembrane region" description="Helical" evidence="3">
    <location>
        <begin position="2886"/>
        <end position="2907"/>
    </location>
</feature>
<dbReference type="InterPro" id="IPR049158">
    <property type="entry name" value="PfEMP1_CIDRalpha1_dom"/>
</dbReference>
<keyword evidence="1" id="KW-0175">Coiled coil</keyword>
<feature type="domain" description="Duffy-binding-like" evidence="8">
    <location>
        <begin position="322"/>
        <end position="472"/>
    </location>
</feature>
<keyword evidence="3" id="KW-1133">Transmembrane helix</keyword>
<dbReference type="Pfam" id="PF05424">
    <property type="entry name" value="Duffy_binding"/>
    <property type="match status" value="5"/>
</dbReference>
<dbReference type="SUPFAM" id="SSF140924">
    <property type="entry name" value="Duffy binding domain-like"/>
    <property type="match status" value="7"/>
</dbReference>
<dbReference type="FunFam" id="1.20.58.830:FF:000002">
    <property type="entry name" value="Erythrocyte membrane protein 1, PfEMP1"/>
    <property type="match status" value="1"/>
</dbReference>
<feature type="coiled-coil region" evidence="1">
    <location>
        <begin position="2690"/>
        <end position="2717"/>
    </location>
</feature>
<keyword evidence="3" id="KW-0812">Transmembrane</keyword>
<evidence type="ECO:0008006" key="11">
    <source>
        <dbReference type="Google" id="ProtNLM"/>
    </source>
</evidence>
<evidence type="ECO:0000259" key="5">
    <source>
        <dbReference type="Pfam" id="PF05424"/>
    </source>
</evidence>
<proteinExistence type="predicted"/>
<evidence type="ECO:0000259" key="7">
    <source>
        <dbReference type="Pfam" id="PF21807"/>
    </source>
</evidence>
<feature type="domain" description="Plasmodium falciparum erythrocyte membrane protein-1 N-terminal segment" evidence="6">
    <location>
        <begin position="24"/>
        <end position="58"/>
    </location>
</feature>
<accession>W7J968</accession>
<dbReference type="InterPro" id="IPR004258">
    <property type="entry name" value="DBL"/>
</dbReference>
<feature type="domain" description="Duffy-binding-like" evidence="4">
    <location>
        <begin position="1819"/>
        <end position="1951"/>
    </location>
</feature>
<dbReference type="Proteomes" id="UP000030697">
    <property type="component" value="Unassembled WGS sequence"/>
</dbReference>